<dbReference type="AlphaFoldDB" id="A0AAD9CW70"/>
<feature type="compositionally biased region" description="Polar residues" evidence="1">
    <location>
        <begin position="195"/>
        <end position="212"/>
    </location>
</feature>
<evidence type="ECO:0000256" key="2">
    <source>
        <dbReference type="SAM" id="SignalP"/>
    </source>
</evidence>
<feature type="region of interest" description="Disordered" evidence="1">
    <location>
        <begin position="195"/>
        <end position="217"/>
    </location>
</feature>
<sequence>MLTRLLPFVTLLFHSPAVDPTKRRWAILPQPFFQVDLQLCPARSVEFTRFIRSCSNTLLSHAVNYISPHLSLLNTHLGLRYSPYFGLEPIRMEITSCPEELCEWLGVDYAKMERGLETEKDLWRWATEVREGGAIDAVWKIVADRGKRGDKGTPRRKGKDEGWVRFVQWLRTDKESPYNMESGDPARLTGSVNQVSDATTLNPPNSTSTADANPSHEPVLEGGTVTLVPTPAQIKVNEDLLDAERPKPLHYKAQDVLERFGKMDELSELLNERKMAAVVMANRQRLKAETPSVLPSDAVKVLQTLSVERVIAGSLGELAEHLRGMEAVPK</sequence>
<gene>
    <name evidence="3" type="ORF">DB88DRAFT_499098</name>
</gene>
<comment type="caution">
    <text evidence="3">The sequence shown here is derived from an EMBL/GenBank/DDBJ whole genome shotgun (WGS) entry which is preliminary data.</text>
</comment>
<feature type="signal peptide" evidence="2">
    <location>
        <begin position="1"/>
        <end position="20"/>
    </location>
</feature>
<evidence type="ECO:0000313" key="4">
    <source>
        <dbReference type="Proteomes" id="UP001182556"/>
    </source>
</evidence>
<reference evidence="3" key="1">
    <citation type="submission" date="2023-02" db="EMBL/GenBank/DDBJ databases">
        <title>Identification and recombinant expression of a fungal hydrolase from Papiliotrema laurentii that hydrolyzes apple cutin and clears colloidal polyester polyurethane.</title>
        <authorList>
            <consortium name="DOE Joint Genome Institute"/>
            <person name="Roman V.A."/>
            <person name="Bojanowski C."/>
            <person name="Crable B.R."/>
            <person name="Wagner D.N."/>
            <person name="Hung C.S."/>
            <person name="Nadeau L.J."/>
            <person name="Schratz L."/>
            <person name="Haridas S."/>
            <person name="Pangilinan J."/>
            <person name="Lipzen A."/>
            <person name="Na H."/>
            <person name="Yan M."/>
            <person name="Ng V."/>
            <person name="Grigoriev I.V."/>
            <person name="Spatafora J.W."/>
            <person name="Barlow D."/>
            <person name="Biffinger J."/>
            <person name="Kelley-Loughnane N."/>
            <person name="Varaljay V.A."/>
            <person name="Crookes-Goodson W.J."/>
        </authorList>
    </citation>
    <scope>NUCLEOTIDE SEQUENCE</scope>
    <source>
        <strain evidence="3">5307AH</strain>
    </source>
</reference>
<name>A0AAD9CW70_PAPLA</name>
<feature type="chain" id="PRO_5042246970" evidence="2">
    <location>
        <begin position="21"/>
        <end position="330"/>
    </location>
</feature>
<keyword evidence="2" id="KW-0732">Signal</keyword>
<dbReference type="EMBL" id="JAODAN010000010">
    <property type="protein sequence ID" value="KAK1921758.1"/>
    <property type="molecule type" value="Genomic_DNA"/>
</dbReference>
<proteinExistence type="predicted"/>
<keyword evidence="4" id="KW-1185">Reference proteome</keyword>
<evidence type="ECO:0000313" key="3">
    <source>
        <dbReference type="EMBL" id="KAK1921758.1"/>
    </source>
</evidence>
<accession>A0AAD9CW70</accession>
<protein>
    <submittedName>
        <fullName evidence="3">Uncharacterized protein</fullName>
    </submittedName>
</protein>
<dbReference type="Proteomes" id="UP001182556">
    <property type="component" value="Unassembled WGS sequence"/>
</dbReference>
<organism evidence="3 4">
    <name type="scientific">Papiliotrema laurentii</name>
    <name type="common">Cryptococcus laurentii</name>
    <dbReference type="NCBI Taxonomy" id="5418"/>
    <lineage>
        <taxon>Eukaryota</taxon>
        <taxon>Fungi</taxon>
        <taxon>Dikarya</taxon>
        <taxon>Basidiomycota</taxon>
        <taxon>Agaricomycotina</taxon>
        <taxon>Tremellomycetes</taxon>
        <taxon>Tremellales</taxon>
        <taxon>Rhynchogastremaceae</taxon>
        <taxon>Papiliotrema</taxon>
    </lineage>
</organism>
<evidence type="ECO:0000256" key="1">
    <source>
        <dbReference type="SAM" id="MobiDB-lite"/>
    </source>
</evidence>